<dbReference type="EMBL" id="QBKR01000017">
    <property type="protein sequence ID" value="PTX58300.1"/>
    <property type="molecule type" value="Genomic_DNA"/>
</dbReference>
<dbReference type="EC" id="5.6.2.4" evidence="8"/>
<evidence type="ECO:0000313" key="12">
    <source>
        <dbReference type="EMBL" id="PTX58300.1"/>
    </source>
</evidence>
<evidence type="ECO:0000256" key="3">
    <source>
        <dbReference type="ARBA" id="ARBA00022801"/>
    </source>
</evidence>
<dbReference type="GO" id="GO:0016787">
    <property type="term" value="F:hydrolase activity"/>
    <property type="evidence" value="ECO:0007669"/>
    <property type="project" value="UniProtKB-KW"/>
</dbReference>
<evidence type="ECO:0000256" key="8">
    <source>
        <dbReference type="ARBA" id="ARBA00034808"/>
    </source>
</evidence>
<keyword evidence="5" id="KW-0067">ATP-binding</keyword>
<dbReference type="PRINTS" id="PR00851">
    <property type="entry name" value="XRODRMPGMNTB"/>
</dbReference>
<evidence type="ECO:0000256" key="7">
    <source>
        <dbReference type="ARBA" id="ARBA00034617"/>
    </source>
</evidence>
<organism evidence="12 13">
    <name type="scientific">Melghirimyces profundicolus</name>
    <dbReference type="NCBI Taxonomy" id="1242148"/>
    <lineage>
        <taxon>Bacteria</taxon>
        <taxon>Bacillati</taxon>
        <taxon>Bacillota</taxon>
        <taxon>Bacilli</taxon>
        <taxon>Bacillales</taxon>
        <taxon>Thermoactinomycetaceae</taxon>
        <taxon>Melghirimyces</taxon>
    </lineage>
</organism>
<dbReference type="Pfam" id="PF16203">
    <property type="entry name" value="ERCC3_RAD25_C"/>
    <property type="match status" value="1"/>
</dbReference>
<dbReference type="SMART" id="SM00487">
    <property type="entry name" value="DEXDc"/>
    <property type="match status" value="1"/>
</dbReference>
<evidence type="ECO:0000259" key="11">
    <source>
        <dbReference type="PROSITE" id="PS51194"/>
    </source>
</evidence>
<evidence type="ECO:0000259" key="10">
    <source>
        <dbReference type="PROSITE" id="PS51192"/>
    </source>
</evidence>
<keyword evidence="3" id="KW-0378">Hydrolase</keyword>
<dbReference type="GO" id="GO:0043138">
    <property type="term" value="F:3'-5' DNA helicase activity"/>
    <property type="evidence" value="ECO:0007669"/>
    <property type="project" value="UniProtKB-EC"/>
</dbReference>
<dbReference type="InterPro" id="IPR032830">
    <property type="entry name" value="XPB/Ssl2_N"/>
</dbReference>
<accession>A0A2T6BQC8</accession>
<comment type="catalytic activity">
    <reaction evidence="7">
        <text>Couples ATP hydrolysis with the unwinding of duplex DNA by translocating in the 3'-5' direction.</text>
        <dbReference type="EC" id="5.6.2.4"/>
    </reaction>
</comment>
<comment type="similarity">
    <text evidence="1">Belongs to the helicase family. RAD25/XPB subfamily.</text>
</comment>
<dbReference type="SUPFAM" id="SSF52540">
    <property type="entry name" value="P-loop containing nucleoside triphosphate hydrolases"/>
    <property type="match status" value="2"/>
</dbReference>
<dbReference type="PROSITE" id="PS51192">
    <property type="entry name" value="HELICASE_ATP_BIND_1"/>
    <property type="match status" value="1"/>
</dbReference>
<feature type="domain" description="Helicase ATP-binding" evidence="10">
    <location>
        <begin position="202"/>
        <end position="358"/>
    </location>
</feature>
<dbReference type="RefSeq" id="WP_108024621.1">
    <property type="nucleotide sequence ID" value="NZ_QBKR01000017.1"/>
</dbReference>
<evidence type="ECO:0000256" key="5">
    <source>
        <dbReference type="ARBA" id="ARBA00022840"/>
    </source>
</evidence>
<comment type="caution">
    <text evidence="12">The sequence shown here is derived from an EMBL/GenBank/DDBJ whole genome shotgun (WGS) entry which is preliminary data.</text>
</comment>
<dbReference type="InterPro" id="IPR006935">
    <property type="entry name" value="Helicase/UvrB_N"/>
</dbReference>
<dbReference type="InterPro" id="IPR050615">
    <property type="entry name" value="ATP-dep_DNA_Helicase"/>
</dbReference>
<dbReference type="GO" id="GO:0005524">
    <property type="term" value="F:ATP binding"/>
    <property type="evidence" value="ECO:0007669"/>
    <property type="project" value="UniProtKB-KW"/>
</dbReference>
<proteinExistence type="inferred from homology"/>
<dbReference type="PANTHER" id="PTHR11274:SF0">
    <property type="entry name" value="GENERAL TRANSCRIPTION AND DNA REPAIR FACTOR IIH HELICASE SUBUNIT XPB"/>
    <property type="match status" value="1"/>
</dbReference>
<dbReference type="Gene3D" id="3.40.50.300">
    <property type="entry name" value="P-loop containing nucleotide triphosphate hydrolases"/>
    <property type="match status" value="2"/>
</dbReference>
<evidence type="ECO:0000256" key="9">
    <source>
        <dbReference type="ARBA" id="ARBA00048988"/>
    </source>
</evidence>
<dbReference type="GO" id="GO:0003677">
    <property type="term" value="F:DNA binding"/>
    <property type="evidence" value="ECO:0007669"/>
    <property type="project" value="InterPro"/>
</dbReference>
<evidence type="ECO:0000256" key="2">
    <source>
        <dbReference type="ARBA" id="ARBA00022741"/>
    </source>
</evidence>
<dbReference type="InterPro" id="IPR001650">
    <property type="entry name" value="Helicase_C-like"/>
</dbReference>
<keyword evidence="6" id="KW-0413">Isomerase</keyword>
<dbReference type="Pfam" id="PF13625">
    <property type="entry name" value="Helicase_C_3"/>
    <property type="match status" value="1"/>
</dbReference>
<dbReference type="PANTHER" id="PTHR11274">
    <property type="entry name" value="RAD25/XP-B DNA REPAIR HELICASE"/>
    <property type="match status" value="1"/>
</dbReference>
<dbReference type="Proteomes" id="UP000244240">
    <property type="component" value="Unassembled WGS sequence"/>
</dbReference>
<protein>
    <recommendedName>
        <fullName evidence="8">DNA 3'-5' helicase</fullName>
        <ecNumber evidence="8">5.6.2.4</ecNumber>
    </recommendedName>
</protein>
<evidence type="ECO:0000256" key="6">
    <source>
        <dbReference type="ARBA" id="ARBA00023235"/>
    </source>
</evidence>
<dbReference type="SMART" id="SM00490">
    <property type="entry name" value="HELICc"/>
    <property type="match status" value="1"/>
</dbReference>
<keyword evidence="4" id="KW-0347">Helicase</keyword>
<keyword evidence="13" id="KW-1185">Reference proteome</keyword>
<dbReference type="InterPro" id="IPR027417">
    <property type="entry name" value="P-loop_NTPase"/>
</dbReference>
<evidence type="ECO:0000313" key="13">
    <source>
        <dbReference type="Proteomes" id="UP000244240"/>
    </source>
</evidence>
<comment type="catalytic activity">
    <reaction evidence="9">
        <text>ATP + H2O = ADP + phosphate + H(+)</text>
        <dbReference type="Rhea" id="RHEA:13065"/>
        <dbReference type="ChEBI" id="CHEBI:15377"/>
        <dbReference type="ChEBI" id="CHEBI:15378"/>
        <dbReference type="ChEBI" id="CHEBI:30616"/>
        <dbReference type="ChEBI" id="CHEBI:43474"/>
        <dbReference type="ChEBI" id="CHEBI:456216"/>
        <dbReference type="EC" id="5.6.2.4"/>
    </reaction>
</comment>
<gene>
    <name evidence="12" type="ORF">C8P63_11747</name>
</gene>
<dbReference type="Pfam" id="PF04851">
    <property type="entry name" value="ResIII"/>
    <property type="match status" value="1"/>
</dbReference>
<reference evidence="12 13" key="1">
    <citation type="submission" date="2018-04" db="EMBL/GenBank/DDBJ databases">
        <title>Genomic Encyclopedia of Archaeal and Bacterial Type Strains, Phase II (KMG-II): from individual species to whole genera.</title>
        <authorList>
            <person name="Goeker M."/>
        </authorList>
    </citation>
    <scope>NUCLEOTIDE SEQUENCE [LARGE SCALE GENOMIC DNA]</scope>
    <source>
        <strain evidence="12 13">DSM 45787</strain>
    </source>
</reference>
<sequence length="562" mass="64515">MKYRPDRPLIVQGNRTVLLESDHPRFTEVRDRLSALAELVKTPEHLHTYRITDLSLWNAAASGWSAEEIHAFLNEESKFGLPASLRKEVEETVGRYGVLKLITRDNRLILSVEDPDLFRRLRRSTPWKHRLTPVSKGCFEVPKHLRGWVKQEIIRWGYPVGDQAGYARGESIPLRLRERTRSEGSLFRLRSYQQRAVDAFHCEGDVTGGNGVLVLPCGAGKTVIGIAVMEKVGKATLILTPHTTSVRQWIRELLDKTDLTEEQVGEYTASRKEVRPVTVATYQILTHRSGDSDPFIHMNLFEQRDWGLVIYDEVHLLPAPVFRATADIQVRRRLGLTATLVREDGREEDVFSLIGPKKFEANWKEMENDRWIARARCTEVRTPLSTDRKREYAQAPRQRRYRIAAENPGKIEVLKKVLHKHQGLKTLIIGQYLDQLKEVAALLKAPLITGAMAQKDREDLFDRFRRGEESVLVVSKVANFAVDLPDARVAVQISGTFGSRQEEAQRLGRILRPKQGENEAFFYNIISRDTVDQEYAMHRQLFLVERGYRYEVTESEAWEGEG</sequence>
<dbReference type="InterPro" id="IPR032438">
    <property type="entry name" value="ERCC3_RAD25_C"/>
</dbReference>
<feature type="domain" description="Helicase C-terminal" evidence="11">
    <location>
        <begin position="410"/>
        <end position="562"/>
    </location>
</feature>
<name>A0A2T6BQC8_9BACL</name>
<dbReference type="OrthoDB" id="9802848at2"/>
<dbReference type="AlphaFoldDB" id="A0A2T6BQC8"/>
<dbReference type="PROSITE" id="PS51194">
    <property type="entry name" value="HELICASE_CTER"/>
    <property type="match status" value="1"/>
</dbReference>
<dbReference type="InterPro" id="IPR014001">
    <property type="entry name" value="Helicase_ATP-bd"/>
</dbReference>
<evidence type="ECO:0000256" key="1">
    <source>
        <dbReference type="ARBA" id="ARBA00006637"/>
    </source>
</evidence>
<evidence type="ECO:0000256" key="4">
    <source>
        <dbReference type="ARBA" id="ARBA00022806"/>
    </source>
</evidence>
<dbReference type="CDD" id="cd18789">
    <property type="entry name" value="SF2_C_XPB"/>
    <property type="match status" value="1"/>
</dbReference>
<keyword evidence="2" id="KW-0547">Nucleotide-binding</keyword>
<dbReference type="NCBIfam" id="NF045503">
    <property type="entry name" value="repair_heli_XPB"/>
    <property type="match status" value="1"/>
</dbReference>